<reference evidence="2 3" key="1">
    <citation type="submission" date="2023-07" db="EMBL/GenBank/DDBJ databases">
        <title>Functional and genomic diversity of the sorghum phyllosphere microbiome.</title>
        <authorList>
            <person name="Shade A."/>
        </authorList>
    </citation>
    <scope>NUCLEOTIDE SEQUENCE [LARGE SCALE GENOMIC DNA]</scope>
    <source>
        <strain evidence="2 3">SORGH_AS_0892</strain>
    </source>
</reference>
<keyword evidence="3" id="KW-1185">Reference proteome</keyword>
<dbReference type="Proteomes" id="UP001244640">
    <property type="component" value="Unassembled WGS sequence"/>
</dbReference>
<evidence type="ECO:0000256" key="1">
    <source>
        <dbReference type="SAM" id="Phobius"/>
    </source>
</evidence>
<organism evidence="2 3">
    <name type="scientific">Sphingobacterium zeae</name>
    <dbReference type="NCBI Taxonomy" id="1776859"/>
    <lineage>
        <taxon>Bacteria</taxon>
        <taxon>Pseudomonadati</taxon>
        <taxon>Bacteroidota</taxon>
        <taxon>Sphingobacteriia</taxon>
        <taxon>Sphingobacteriales</taxon>
        <taxon>Sphingobacteriaceae</taxon>
        <taxon>Sphingobacterium</taxon>
    </lineage>
</organism>
<evidence type="ECO:0000313" key="3">
    <source>
        <dbReference type="Proteomes" id="UP001244640"/>
    </source>
</evidence>
<sequence length="87" mass="10141">MLVQRPRQTHLLKVESVQKGDHTLEGVDKTEMLFFGMFGIISLLMLFYQFYLLVKGMNVAVNNKKIGISILFVALYFILDLCIQFYF</sequence>
<keyword evidence="1" id="KW-1133">Transmembrane helix</keyword>
<name>A0ABU0UCF0_9SPHI</name>
<gene>
    <name evidence="2" type="ORF">QE382_004521</name>
</gene>
<protein>
    <submittedName>
        <fullName evidence="2">Uncharacterized protein</fullName>
    </submittedName>
</protein>
<dbReference type="EMBL" id="JAUTBA010000001">
    <property type="protein sequence ID" value="MDQ1152537.1"/>
    <property type="molecule type" value="Genomic_DNA"/>
</dbReference>
<accession>A0ABU0UCF0</accession>
<evidence type="ECO:0000313" key="2">
    <source>
        <dbReference type="EMBL" id="MDQ1152537.1"/>
    </source>
</evidence>
<keyword evidence="1" id="KW-0812">Transmembrane</keyword>
<comment type="caution">
    <text evidence="2">The sequence shown here is derived from an EMBL/GenBank/DDBJ whole genome shotgun (WGS) entry which is preliminary data.</text>
</comment>
<keyword evidence="1" id="KW-0472">Membrane</keyword>
<feature type="transmembrane region" description="Helical" evidence="1">
    <location>
        <begin position="32"/>
        <end position="54"/>
    </location>
</feature>
<proteinExistence type="predicted"/>
<feature type="transmembrane region" description="Helical" evidence="1">
    <location>
        <begin position="66"/>
        <end position="86"/>
    </location>
</feature>